<dbReference type="RefSeq" id="WP_135090235.1">
    <property type="nucleotide sequence ID" value="NZ_SPDV01000068.1"/>
</dbReference>
<dbReference type="EMBL" id="SPDV01000068">
    <property type="protein sequence ID" value="TFI56595.1"/>
    <property type="molecule type" value="Genomic_DNA"/>
</dbReference>
<dbReference type="Proteomes" id="UP000298213">
    <property type="component" value="Unassembled WGS sequence"/>
</dbReference>
<reference evidence="2 3" key="1">
    <citation type="submission" date="2019-03" db="EMBL/GenBank/DDBJ databases">
        <title>Genome sequence of Sphingomonas sp. 17J27-24.</title>
        <authorList>
            <person name="Kim M."/>
            <person name="Maeng S."/>
            <person name="Sathiyaraj S."/>
        </authorList>
    </citation>
    <scope>NUCLEOTIDE SEQUENCE [LARGE SCALE GENOMIC DNA]</scope>
    <source>
        <strain evidence="2 3">17J27-24</strain>
    </source>
</reference>
<evidence type="ECO:0000313" key="3">
    <source>
        <dbReference type="Proteomes" id="UP000298213"/>
    </source>
</evidence>
<proteinExistence type="predicted"/>
<organism evidence="2 3">
    <name type="scientific">Sphingomonas parva</name>
    <dbReference type="NCBI Taxonomy" id="2555898"/>
    <lineage>
        <taxon>Bacteria</taxon>
        <taxon>Pseudomonadati</taxon>
        <taxon>Pseudomonadota</taxon>
        <taxon>Alphaproteobacteria</taxon>
        <taxon>Sphingomonadales</taxon>
        <taxon>Sphingomonadaceae</taxon>
        <taxon>Sphingomonas</taxon>
    </lineage>
</organism>
<dbReference type="AlphaFoldDB" id="A0A4Y8ZN52"/>
<name>A0A4Y8ZN52_9SPHN</name>
<feature type="non-terminal residue" evidence="2">
    <location>
        <position position="101"/>
    </location>
</feature>
<keyword evidence="3" id="KW-1185">Reference proteome</keyword>
<sequence length="101" mass="10548">MTKSATDLMQEIVFSAVLDAIAALKASSRGLPNNLLRDLNAIHANTTFADLPKELQTAISASVSAAFTRLMKGGYSVAPAEAARPQRAAPRGDGPRGDGPR</sequence>
<protein>
    <submittedName>
        <fullName evidence="2">Uncharacterized protein</fullName>
    </submittedName>
</protein>
<gene>
    <name evidence="2" type="ORF">E2493_19520</name>
</gene>
<evidence type="ECO:0000256" key="1">
    <source>
        <dbReference type="SAM" id="MobiDB-lite"/>
    </source>
</evidence>
<dbReference type="OrthoDB" id="7572706at2"/>
<feature type="region of interest" description="Disordered" evidence="1">
    <location>
        <begin position="78"/>
        <end position="101"/>
    </location>
</feature>
<accession>A0A4Y8ZN52</accession>
<comment type="caution">
    <text evidence="2">The sequence shown here is derived from an EMBL/GenBank/DDBJ whole genome shotgun (WGS) entry which is preliminary data.</text>
</comment>
<evidence type="ECO:0000313" key="2">
    <source>
        <dbReference type="EMBL" id="TFI56595.1"/>
    </source>
</evidence>
<feature type="compositionally biased region" description="Low complexity" evidence="1">
    <location>
        <begin position="78"/>
        <end position="92"/>
    </location>
</feature>